<proteinExistence type="predicted"/>
<organism evidence="3 4">
    <name type="scientific">Microbacterium aquilitoris</name>
    <dbReference type="NCBI Taxonomy" id="3067307"/>
    <lineage>
        <taxon>Bacteria</taxon>
        <taxon>Bacillati</taxon>
        <taxon>Actinomycetota</taxon>
        <taxon>Actinomycetes</taxon>
        <taxon>Micrococcales</taxon>
        <taxon>Microbacteriaceae</taxon>
        <taxon>Microbacterium</taxon>
    </lineage>
</organism>
<name>A0ABU3GFS9_9MICO</name>
<evidence type="ECO:0000313" key="4">
    <source>
        <dbReference type="Proteomes" id="UP001262835"/>
    </source>
</evidence>
<evidence type="ECO:0000313" key="3">
    <source>
        <dbReference type="EMBL" id="MDT3329225.1"/>
    </source>
</evidence>
<reference evidence="3 4" key="1">
    <citation type="submission" date="2023-08" db="EMBL/GenBank/DDBJ databases">
        <title>Microbacterium aquilitoris sp. nov. and Microbacterium gwkjibeachense sp. nov., isolated from beach.</title>
        <authorList>
            <person name="Lee S.D."/>
            <person name="Yang H."/>
            <person name="Kim I."/>
        </authorList>
    </citation>
    <scope>NUCLEOTIDE SEQUENCE [LARGE SCALE GENOMIC DNA]</scope>
    <source>
        <strain evidence="3 4">KSW-18</strain>
    </source>
</reference>
<protein>
    <submittedName>
        <fullName evidence="3">Uncharacterized protein</fullName>
    </submittedName>
</protein>
<keyword evidence="2" id="KW-1133">Transmembrane helix</keyword>
<accession>A0ABU3GFS9</accession>
<evidence type="ECO:0000256" key="1">
    <source>
        <dbReference type="SAM" id="MobiDB-lite"/>
    </source>
</evidence>
<keyword evidence="4" id="KW-1185">Reference proteome</keyword>
<evidence type="ECO:0000256" key="2">
    <source>
        <dbReference type="SAM" id="Phobius"/>
    </source>
</evidence>
<dbReference type="Proteomes" id="UP001262835">
    <property type="component" value="Unassembled WGS sequence"/>
</dbReference>
<feature type="transmembrane region" description="Helical" evidence="2">
    <location>
        <begin position="12"/>
        <end position="36"/>
    </location>
</feature>
<keyword evidence="2" id="KW-0472">Membrane</keyword>
<sequence>MDNYGSYAGLGAGLIIMAVVLYVGTFALAIWVGYLIQRTAVKNGMLRAMQESGMTFAPRPGAPYPGGAQPGAGHPGAQPPYPGQAPQAGQPPRPAQPPVGGQPPVPPQTPPPVPPTNL</sequence>
<dbReference type="EMBL" id="JAUZVT010000001">
    <property type="protein sequence ID" value="MDT3329225.1"/>
    <property type="molecule type" value="Genomic_DNA"/>
</dbReference>
<comment type="caution">
    <text evidence="3">The sequence shown here is derived from an EMBL/GenBank/DDBJ whole genome shotgun (WGS) entry which is preliminary data.</text>
</comment>
<feature type="region of interest" description="Disordered" evidence="1">
    <location>
        <begin position="54"/>
        <end position="118"/>
    </location>
</feature>
<gene>
    <name evidence="3" type="ORF">Q9S78_00950</name>
</gene>
<feature type="compositionally biased region" description="Pro residues" evidence="1">
    <location>
        <begin position="77"/>
        <end position="118"/>
    </location>
</feature>
<keyword evidence="2" id="KW-0812">Transmembrane</keyword>
<dbReference type="RefSeq" id="WP_311868283.1">
    <property type="nucleotide sequence ID" value="NZ_JAUZVT010000001.1"/>
</dbReference>